<keyword evidence="4 5" id="KW-0472">Membrane</keyword>
<keyword evidence="8" id="KW-1185">Reference proteome</keyword>
<dbReference type="EMBL" id="JBHSTI010000008">
    <property type="protein sequence ID" value="MFC6238665.1"/>
    <property type="molecule type" value="Genomic_DNA"/>
</dbReference>
<feature type="transmembrane region" description="Helical" evidence="5">
    <location>
        <begin position="122"/>
        <end position="141"/>
    </location>
</feature>
<sequence>MNSEVRAWIGTLLRVALAGILLFAAVPKLFESDGARSVIIAYRLVPDALVPLLSWALPAFEILLAVLLLVGLFTRWAALGTALLMVGFMIGVVSVWVRGYSIECGCFGGGGDISADGKTLRYASYLLRDFLFVGMATWLVAWPRTKFSLDRDPVDVSAYDDEDEADLVGTDSTA</sequence>
<proteinExistence type="predicted"/>
<feature type="transmembrane region" description="Helical" evidence="5">
    <location>
        <begin position="12"/>
        <end position="30"/>
    </location>
</feature>
<evidence type="ECO:0000256" key="5">
    <source>
        <dbReference type="SAM" id="Phobius"/>
    </source>
</evidence>
<dbReference type="RefSeq" id="WP_386767068.1">
    <property type="nucleotide sequence ID" value="NZ_JBHSTI010000008.1"/>
</dbReference>
<evidence type="ECO:0000256" key="3">
    <source>
        <dbReference type="ARBA" id="ARBA00022989"/>
    </source>
</evidence>
<keyword evidence="2 5" id="KW-0812">Transmembrane</keyword>
<keyword evidence="3 5" id="KW-1133">Transmembrane helix</keyword>
<evidence type="ECO:0000256" key="1">
    <source>
        <dbReference type="ARBA" id="ARBA00004141"/>
    </source>
</evidence>
<evidence type="ECO:0000313" key="8">
    <source>
        <dbReference type="Proteomes" id="UP001596138"/>
    </source>
</evidence>
<gene>
    <name evidence="7" type="ORF">ACFQGU_12325</name>
</gene>
<dbReference type="Pfam" id="PF07291">
    <property type="entry name" value="MauE"/>
    <property type="match status" value="1"/>
</dbReference>
<comment type="caution">
    <text evidence="7">The sequence shown here is derived from an EMBL/GenBank/DDBJ whole genome shotgun (WGS) entry which is preliminary data.</text>
</comment>
<accession>A0ABW1T3G2</accession>
<evidence type="ECO:0000256" key="4">
    <source>
        <dbReference type="ARBA" id="ARBA00023136"/>
    </source>
</evidence>
<evidence type="ECO:0000259" key="6">
    <source>
        <dbReference type="Pfam" id="PF07291"/>
    </source>
</evidence>
<evidence type="ECO:0000313" key="7">
    <source>
        <dbReference type="EMBL" id="MFC6238665.1"/>
    </source>
</evidence>
<evidence type="ECO:0000256" key="2">
    <source>
        <dbReference type="ARBA" id="ARBA00022692"/>
    </source>
</evidence>
<feature type="transmembrane region" description="Helical" evidence="5">
    <location>
        <begin position="77"/>
        <end position="97"/>
    </location>
</feature>
<reference evidence="8" key="1">
    <citation type="journal article" date="2019" name="Int. J. Syst. Evol. Microbiol.">
        <title>The Global Catalogue of Microorganisms (GCM) 10K type strain sequencing project: providing services to taxonomists for standard genome sequencing and annotation.</title>
        <authorList>
            <consortium name="The Broad Institute Genomics Platform"/>
            <consortium name="The Broad Institute Genome Sequencing Center for Infectious Disease"/>
            <person name="Wu L."/>
            <person name="Ma J."/>
        </authorList>
    </citation>
    <scope>NUCLEOTIDE SEQUENCE [LARGE SCALE GENOMIC DNA]</scope>
    <source>
        <strain evidence="8">CGMCC 4.7317</strain>
    </source>
</reference>
<comment type="subcellular location">
    <subcellularLocation>
        <location evidence="1">Membrane</location>
        <topology evidence="1">Multi-pass membrane protein</topology>
    </subcellularLocation>
</comment>
<protein>
    <submittedName>
        <fullName evidence="7">MauE/DoxX family redox-associated membrane protein</fullName>
    </submittedName>
</protein>
<dbReference type="Proteomes" id="UP001596138">
    <property type="component" value="Unassembled WGS sequence"/>
</dbReference>
<feature type="transmembrane region" description="Helical" evidence="5">
    <location>
        <begin position="50"/>
        <end position="70"/>
    </location>
</feature>
<name>A0ABW1T3G2_9ACTN</name>
<dbReference type="InterPro" id="IPR009908">
    <property type="entry name" value="Methylamine_util_MauE"/>
</dbReference>
<feature type="domain" description="Methylamine utilisation protein MauE" evidence="6">
    <location>
        <begin position="7"/>
        <end position="140"/>
    </location>
</feature>
<organism evidence="7 8">
    <name type="scientific">Longivirga aurantiaca</name>
    <dbReference type="NCBI Taxonomy" id="1837743"/>
    <lineage>
        <taxon>Bacteria</taxon>
        <taxon>Bacillati</taxon>
        <taxon>Actinomycetota</taxon>
        <taxon>Actinomycetes</taxon>
        <taxon>Sporichthyales</taxon>
        <taxon>Sporichthyaceae</taxon>
        <taxon>Longivirga</taxon>
    </lineage>
</organism>